<evidence type="ECO:0000313" key="2">
    <source>
        <dbReference type="Proteomes" id="UP000735302"/>
    </source>
</evidence>
<evidence type="ECO:0000313" key="1">
    <source>
        <dbReference type="EMBL" id="GFO06521.1"/>
    </source>
</evidence>
<accession>A0AAV4A5L5</accession>
<dbReference type="Proteomes" id="UP000735302">
    <property type="component" value="Unassembled WGS sequence"/>
</dbReference>
<protein>
    <submittedName>
        <fullName evidence="1">Uncharacterized protein</fullName>
    </submittedName>
</protein>
<gene>
    <name evidence="1" type="ORF">PoB_003302600</name>
</gene>
<reference evidence="1 2" key="1">
    <citation type="journal article" date="2021" name="Elife">
        <title>Chloroplast acquisition without the gene transfer in kleptoplastic sea slugs, Plakobranchus ocellatus.</title>
        <authorList>
            <person name="Maeda T."/>
            <person name="Takahashi S."/>
            <person name="Yoshida T."/>
            <person name="Shimamura S."/>
            <person name="Takaki Y."/>
            <person name="Nagai Y."/>
            <person name="Toyoda A."/>
            <person name="Suzuki Y."/>
            <person name="Arimoto A."/>
            <person name="Ishii H."/>
            <person name="Satoh N."/>
            <person name="Nishiyama T."/>
            <person name="Hasebe M."/>
            <person name="Maruyama T."/>
            <person name="Minagawa J."/>
            <person name="Obokata J."/>
            <person name="Shigenobu S."/>
        </authorList>
    </citation>
    <scope>NUCLEOTIDE SEQUENCE [LARGE SCALE GENOMIC DNA]</scope>
</reference>
<dbReference type="AlphaFoldDB" id="A0AAV4A5L5"/>
<dbReference type="EMBL" id="BLXT01003776">
    <property type="protein sequence ID" value="GFO06521.1"/>
    <property type="molecule type" value="Genomic_DNA"/>
</dbReference>
<name>A0AAV4A5L5_9GAST</name>
<keyword evidence="2" id="KW-1185">Reference proteome</keyword>
<organism evidence="1 2">
    <name type="scientific">Plakobranchus ocellatus</name>
    <dbReference type="NCBI Taxonomy" id="259542"/>
    <lineage>
        <taxon>Eukaryota</taxon>
        <taxon>Metazoa</taxon>
        <taxon>Spiralia</taxon>
        <taxon>Lophotrochozoa</taxon>
        <taxon>Mollusca</taxon>
        <taxon>Gastropoda</taxon>
        <taxon>Heterobranchia</taxon>
        <taxon>Euthyneura</taxon>
        <taxon>Panpulmonata</taxon>
        <taxon>Sacoglossa</taxon>
        <taxon>Placobranchoidea</taxon>
        <taxon>Plakobranchidae</taxon>
        <taxon>Plakobranchus</taxon>
    </lineage>
</organism>
<proteinExistence type="predicted"/>
<comment type="caution">
    <text evidence="1">The sequence shown here is derived from an EMBL/GenBank/DDBJ whole genome shotgun (WGS) entry which is preliminary data.</text>
</comment>
<sequence>MSGSLTIFSTGGNRPNEMEWAHKRSTRLAKMILKGTVQRERERERCVTEWTGLRLGEALHKRWGVGGTVACEFALRSAGSLLSRIPAPPSVSRPDGRHGSLRSPCCGLAIYKTPKTQPDHR</sequence>